<dbReference type="AlphaFoldDB" id="F0XCM3"/>
<dbReference type="PANTHER" id="PTHR46411:SF3">
    <property type="entry name" value="AAA+ ATPASE DOMAIN-CONTAINING PROTEIN"/>
    <property type="match status" value="1"/>
</dbReference>
<dbReference type="STRING" id="655863.F0XCM3"/>
<sequence length="1074" mass="122246">METGNLMERIKALEARLEEYERPSGPDFSPAEALVRRNSAGRTDISDIVQDKVVRLTLPTAANTIPKVRECNFLEFKNRFVDGFHGHYAVDALVSGRLLEEEILEEQRFRERRTAARKETSRDEKKGTAILKAENQQNVDAFQNAQTEKWIRNVRLQSPALLMIMSKTQGEPWSNRPRTYERPFTSLFYFHNKMKEALAELEDHWAHCLDTDSSPDMDASPDMDSSPDTTIVKAPDNTQDAGSDSDAGEAIDDCPAALAVMRAYVRFVEKRLMPDYNHFVDLDFSSNAQVRFTDLWYLFRTGEFIYRPLEGGLARQQYFQTGKRIWKTYRIEPCAVQYRPTPSDHGGYETDDEDSADFIIRAYYLEYTGEEFCPAVTSFRIIPYENSVPVSSLPVFPIRFLPNWQSVLGDSQEDGNKALHYIETKHASYSGWSVIRTPAGDEMTDASGEKLNRAEHINGDVMVDFSEAFQACPHWKPTRKVLRPEKAVPKIVSDEFPIIWWANKNRIRPLAEITEIVPLVTGVHMRQQNEFLLQDRLLSKLIENDNRGKLSTAKYLREEDKCLLAGRVFGYVFQERKFVGLEILRMWQSSGTRDALDSLRIPAKTKDLIQRSVQGHLLQKSMERLDGQQQNLDMIHGKGGGLFILLYGVPGVGKTATAEAIAQANGKPLFKITCGDLGLTPDKVEMSLKEIFRLAGVWDCILLLDEVDTFFSSRSKGDSAMQKNALVSVFLSIMDYYTGILFLTTNLVGALDEAFKSRIHCKINYRALSKQQTIEIWENNIRRMRWLDEEQRKVESKMPLEIPESDIMRFARDQYDELNRRKRTGGIANNGWNGRQIRNACQIARSLAYADAAKEEEDIRKRSSVEGVPLPARMPGPRLQLRHFCIIRDISDSFDKYMVEARAGMTDSEVARENEVRADHYVDTWTAQATADSEELEGYNDGSSLGHGRQRPYFDARPRPPNSPAIGQGLRGNGSNGGFYTYQEGRAPQNRQSPLLTTPANGPSIMFSSSERGEYERQLSPLEASPRMVASPFQPRGRDSTLRRGEYEYEPEYGNSRNSYGKRERLSDDNGPVA</sequence>
<dbReference type="RefSeq" id="XP_014173473.1">
    <property type="nucleotide sequence ID" value="XM_014317998.1"/>
</dbReference>
<accession>F0XCM3</accession>
<dbReference type="Pfam" id="PF00004">
    <property type="entry name" value="AAA"/>
    <property type="match status" value="1"/>
</dbReference>
<dbReference type="Proteomes" id="UP000007796">
    <property type="component" value="Unassembled WGS sequence"/>
</dbReference>
<dbReference type="CDD" id="cd19481">
    <property type="entry name" value="RecA-like_protease"/>
    <property type="match status" value="1"/>
</dbReference>
<evidence type="ECO:0000256" key="1">
    <source>
        <dbReference type="SAM" id="MobiDB-lite"/>
    </source>
</evidence>
<dbReference type="HOGENOM" id="CLU_004471_2_3_1"/>
<keyword evidence="4" id="KW-1185">Reference proteome</keyword>
<dbReference type="InterPro" id="IPR003959">
    <property type="entry name" value="ATPase_AAA_core"/>
</dbReference>
<dbReference type="SUPFAM" id="SSF52540">
    <property type="entry name" value="P-loop containing nucleoside triphosphate hydrolases"/>
    <property type="match status" value="1"/>
</dbReference>
<dbReference type="Gene3D" id="3.40.50.300">
    <property type="entry name" value="P-loop containing nucleotide triphosphate hydrolases"/>
    <property type="match status" value="1"/>
</dbReference>
<dbReference type="Pfam" id="PF23232">
    <property type="entry name" value="AAA_lid_13"/>
    <property type="match status" value="1"/>
</dbReference>
<feature type="compositionally biased region" description="Basic and acidic residues" evidence="1">
    <location>
        <begin position="1036"/>
        <end position="1047"/>
    </location>
</feature>
<dbReference type="InterPro" id="IPR056599">
    <property type="entry name" value="AAA_lid_fung"/>
</dbReference>
<gene>
    <name evidence="3" type="ORF">CMQ_919</name>
</gene>
<dbReference type="GO" id="GO:0005524">
    <property type="term" value="F:ATP binding"/>
    <property type="evidence" value="ECO:0007669"/>
    <property type="project" value="InterPro"/>
</dbReference>
<reference evidence="3 4" key="1">
    <citation type="journal article" date="2011" name="Proc. Natl. Acad. Sci. U.S.A.">
        <title>Genome and transcriptome analyses of the mountain pine beetle-fungal symbiont Grosmannia clavigera, a lodgepole pine pathogen.</title>
        <authorList>
            <person name="DiGuistini S."/>
            <person name="Wang Y."/>
            <person name="Liao N.Y."/>
            <person name="Taylor G."/>
            <person name="Tanguay P."/>
            <person name="Feau N."/>
            <person name="Henrissat B."/>
            <person name="Chan S.K."/>
            <person name="Hesse-Orce U."/>
            <person name="Alamouti S.M."/>
            <person name="Tsui C.K.M."/>
            <person name="Docking R.T."/>
            <person name="Levasseur A."/>
            <person name="Haridas S."/>
            <person name="Robertson G."/>
            <person name="Birol I."/>
            <person name="Holt R.A."/>
            <person name="Marra M.A."/>
            <person name="Hamelin R.C."/>
            <person name="Hirst M."/>
            <person name="Jones S.J.M."/>
            <person name="Bohlmann J."/>
            <person name="Breuil C."/>
        </authorList>
    </citation>
    <scope>NUCLEOTIDE SEQUENCE [LARGE SCALE GENOMIC DNA]</scope>
    <source>
        <strain evidence="4">kw1407 / UAMH 11150</strain>
    </source>
</reference>
<proteinExistence type="predicted"/>
<dbReference type="eggNOG" id="KOG0742">
    <property type="taxonomic scope" value="Eukaryota"/>
</dbReference>
<evidence type="ECO:0000313" key="4">
    <source>
        <dbReference type="Proteomes" id="UP000007796"/>
    </source>
</evidence>
<dbReference type="GeneID" id="25982051"/>
<name>F0XCM3_GROCL</name>
<dbReference type="InterPro" id="IPR027417">
    <property type="entry name" value="P-loop_NTPase"/>
</dbReference>
<feature type="region of interest" description="Disordered" evidence="1">
    <location>
        <begin position="932"/>
        <end position="1074"/>
    </location>
</feature>
<dbReference type="EMBL" id="GL629765">
    <property type="protein sequence ID" value="EFX03991.1"/>
    <property type="molecule type" value="Genomic_DNA"/>
</dbReference>
<protein>
    <submittedName>
        <fullName evidence="3">Aaa family ATPase</fullName>
    </submittedName>
</protein>
<organism evidence="4">
    <name type="scientific">Grosmannia clavigera (strain kw1407 / UAMH 11150)</name>
    <name type="common">Blue stain fungus</name>
    <name type="synonym">Graphiocladiella clavigera</name>
    <dbReference type="NCBI Taxonomy" id="655863"/>
    <lineage>
        <taxon>Eukaryota</taxon>
        <taxon>Fungi</taxon>
        <taxon>Dikarya</taxon>
        <taxon>Ascomycota</taxon>
        <taxon>Pezizomycotina</taxon>
        <taxon>Sordariomycetes</taxon>
        <taxon>Sordariomycetidae</taxon>
        <taxon>Ophiostomatales</taxon>
        <taxon>Ophiostomataceae</taxon>
        <taxon>Leptographium</taxon>
    </lineage>
</organism>
<dbReference type="InterPro" id="IPR003593">
    <property type="entry name" value="AAA+_ATPase"/>
</dbReference>
<dbReference type="InParanoid" id="F0XCM3"/>
<dbReference type="OrthoDB" id="10042665at2759"/>
<dbReference type="PANTHER" id="PTHR46411">
    <property type="entry name" value="FAMILY ATPASE, PUTATIVE-RELATED"/>
    <property type="match status" value="1"/>
</dbReference>
<feature type="compositionally biased region" description="Polar residues" evidence="1">
    <location>
        <begin position="989"/>
        <end position="1010"/>
    </location>
</feature>
<dbReference type="SMART" id="SM00382">
    <property type="entry name" value="AAA"/>
    <property type="match status" value="1"/>
</dbReference>
<feature type="domain" description="AAA+ ATPase" evidence="2">
    <location>
        <begin position="640"/>
        <end position="769"/>
    </location>
</feature>
<evidence type="ECO:0000259" key="2">
    <source>
        <dbReference type="SMART" id="SM00382"/>
    </source>
</evidence>
<evidence type="ECO:0000313" key="3">
    <source>
        <dbReference type="EMBL" id="EFX03991.1"/>
    </source>
</evidence>
<dbReference type="InterPro" id="IPR054289">
    <property type="entry name" value="DUF7025"/>
</dbReference>
<dbReference type="Pfam" id="PF22942">
    <property type="entry name" value="DUF7025"/>
    <property type="match status" value="1"/>
</dbReference>
<dbReference type="GO" id="GO:0016887">
    <property type="term" value="F:ATP hydrolysis activity"/>
    <property type="evidence" value="ECO:0007669"/>
    <property type="project" value="InterPro"/>
</dbReference>
<feature type="region of interest" description="Disordered" evidence="1">
    <location>
        <begin position="212"/>
        <end position="248"/>
    </location>
</feature>